<dbReference type="EMBL" id="MDJD01000043">
    <property type="protein sequence ID" value="OEK07949.1"/>
    <property type="molecule type" value="Genomic_DNA"/>
</dbReference>
<dbReference type="Pfam" id="PF13590">
    <property type="entry name" value="DUF4136"/>
    <property type="match status" value="1"/>
</dbReference>
<dbReference type="Gene3D" id="3.30.160.670">
    <property type="match status" value="1"/>
</dbReference>
<dbReference type="Proteomes" id="UP000095713">
    <property type="component" value="Unassembled WGS sequence"/>
</dbReference>
<dbReference type="PROSITE" id="PS51257">
    <property type="entry name" value="PROKAR_LIPOPROTEIN"/>
    <property type="match status" value="1"/>
</dbReference>
<comment type="caution">
    <text evidence="2">The sequence shown here is derived from an EMBL/GenBank/DDBJ whole genome shotgun (WGS) entry which is preliminary data.</text>
</comment>
<name>A0A1E5T992_9FLAO</name>
<proteinExistence type="predicted"/>
<reference evidence="2 3" key="1">
    <citation type="submission" date="2016-05" db="EMBL/GenBank/DDBJ databases">
        <title>Draft Genome Sequence of Algibacter sp. Strain SK-16 Isolated from the Surface Water of Aburatsubo Inlet.</title>
        <authorList>
            <person name="Wong S.-K."/>
            <person name="Yoshizawa S."/>
            <person name="Nakajima Y."/>
            <person name="Ogura Y."/>
            <person name="Tetsuya H."/>
            <person name="Hamasaki K."/>
        </authorList>
    </citation>
    <scope>NUCLEOTIDE SEQUENCE [LARGE SCALE GENOMIC DNA]</scope>
    <source>
        <strain evidence="2 3">SK-16</strain>
    </source>
</reference>
<feature type="domain" description="DUF4136" evidence="1">
    <location>
        <begin position="21"/>
        <end position="171"/>
    </location>
</feature>
<organism evidence="2 3">
    <name type="scientific">Flavivirga aquatica</name>
    <dbReference type="NCBI Taxonomy" id="1849968"/>
    <lineage>
        <taxon>Bacteria</taxon>
        <taxon>Pseudomonadati</taxon>
        <taxon>Bacteroidota</taxon>
        <taxon>Flavobacteriia</taxon>
        <taxon>Flavobacteriales</taxon>
        <taxon>Flavobacteriaceae</taxon>
        <taxon>Flavivirga</taxon>
    </lineage>
</organism>
<keyword evidence="3" id="KW-1185">Reference proteome</keyword>
<dbReference type="OrthoDB" id="1430233at2"/>
<dbReference type="RefSeq" id="WP_069830407.1">
    <property type="nucleotide sequence ID" value="NZ_MDJD01000043.1"/>
</dbReference>
<dbReference type="AlphaFoldDB" id="A0A1E5T992"/>
<gene>
    <name evidence="2" type="ORF">A8C32_15910</name>
</gene>
<protein>
    <recommendedName>
        <fullName evidence="1">DUF4136 domain-containing protein</fullName>
    </recommendedName>
</protein>
<evidence type="ECO:0000259" key="1">
    <source>
        <dbReference type="Pfam" id="PF13590"/>
    </source>
</evidence>
<evidence type="ECO:0000313" key="3">
    <source>
        <dbReference type="Proteomes" id="UP000095713"/>
    </source>
</evidence>
<dbReference type="InterPro" id="IPR025411">
    <property type="entry name" value="DUF4136"/>
</dbReference>
<sequence>MKSLLYITLILFTVSCAPIRVNYDFDKTTNFNNYKTYNYYSNMKTGLSELDTKRFLGALDKKMKVKGFTLSDTPDFFIDIKNVEYQETQRETVGIGLGGGGRNIGGGISIGLPIGQANINRQITIDFVDENKKQLFWQAVSESSFNPKSAPEKREERLKAIVDKVLIEYPPVNNSY</sequence>
<accession>A0A1E5T992</accession>
<evidence type="ECO:0000313" key="2">
    <source>
        <dbReference type="EMBL" id="OEK07949.1"/>
    </source>
</evidence>
<dbReference type="STRING" id="1849968.A8C32_15910"/>